<accession>A0A6B9F3B7</accession>
<sequence>MPVLEKWGVGFLLSRPYGRRAVAMMPPKKSNWRIEKNVSDGIVSAPTIVERQNSPPPRRMICLTGSVETLAH</sequence>
<reference evidence="1 2" key="1">
    <citation type="submission" date="2018-12" db="EMBL/GenBank/DDBJ databases">
        <title>Complete genome sequence of Haloplanus rallus MBLA0036.</title>
        <authorList>
            <person name="Nam Y.-d."/>
            <person name="Kang J."/>
            <person name="Chung W.-H."/>
            <person name="Park Y.S."/>
        </authorList>
    </citation>
    <scope>NUCLEOTIDE SEQUENCE [LARGE SCALE GENOMIC DNA]</scope>
    <source>
        <strain evidence="1 2">MBLA0036</strain>
    </source>
</reference>
<keyword evidence="2" id="KW-1185">Reference proteome</keyword>
<gene>
    <name evidence="1" type="ORF">EI982_02700</name>
</gene>
<dbReference type="AlphaFoldDB" id="A0A6B9F3B7"/>
<dbReference type="EMBL" id="CP034345">
    <property type="protein sequence ID" value="QGX93772.1"/>
    <property type="molecule type" value="Genomic_DNA"/>
</dbReference>
<organism evidence="1 2">
    <name type="scientific">Haloplanus rallus</name>
    <dbReference type="NCBI Taxonomy" id="1816183"/>
    <lineage>
        <taxon>Archaea</taxon>
        <taxon>Methanobacteriati</taxon>
        <taxon>Methanobacteriota</taxon>
        <taxon>Stenosarchaea group</taxon>
        <taxon>Halobacteria</taxon>
        <taxon>Halobacteriales</taxon>
        <taxon>Haloferacaceae</taxon>
        <taxon>Haloplanus</taxon>
    </lineage>
</organism>
<dbReference type="KEGG" id="hra:EI982_02700"/>
<protein>
    <submittedName>
        <fullName evidence="1">Uncharacterized protein</fullName>
    </submittedName>
</protein>
<evidence type="ECO:0000313" key="2">
    <source>
        <dbReference type="Proteomes" id="UP000428325"/>
    </source>
</evidence>
<evidence type="ECO:0000313" key="1">
    <source>
        <dbReference type="EMBL" id="QGX93772.1"/>
    </source>
</evidence>
<dbReference type="Proteomes" id="UP000428325">
    <property type="component" value="Chromosome"/>
</dbReference>
<dbReference type="GeneID" id="43368411"/>
<proteinExistence type="predicted"/>
<dbReference type="RefSeq" id="WP_157688009.1">
    <property type="nucleotide sequence ID" value="NZ_CP034345.1"/>
</dbReference>
<name>A0A6B9F3B7_9EURY</name>